<evidence type="ECO:0000313" key="2">
    <source>
        <dbReference type="Proteomes" id="UP000004594"/>
    </source>
</evidence>
<dbReference type="RefSeq" id="WP_007554712.1">
    <property type="nucleotide sequence ID" value="NZ_AENT01000021.1"/>
</dbReference>
<dbReference type="Proteomes" id="UP000004594">
    <property type="component" value="Unassembled WGS sequence"/>
</dbReference>
<name>E4L961_9FIRM</name>
<dbReference type="EMBL" id="AENT01000021">
    <property type="protein sequence ID" value="EFR42693.1"/>
    <property type="molecule type" value="Genomic_DNA"/>
</dbReference>
<comment type="caution">
    <text evidence="1">The sequence shown here is derived from an EMBL/GenBank/DDBJ whole genome shotgun (WGS) entry which is preliminary data.</text>
</comment>
<organism evidence="1 2">
    <name type="scientific">Dialister micraerophilus UPII 345-E</name>
    <dbReference type="NCBI Taxonomy" id="910314"/>
    <lineage>
        <taxon>Bacteria</taxon>
        <taxon>Bacillati</taxon>
        <taxon>Bacillota</taxon>
        <taxon>Negativicutes</taxon>
        <taxon>Veillonellales</taxon>
        <taxon>Veillonellaceae</taxon>
        <taxon>Dialister</taxon>
    </lineage>
</organism>
<dbReference type="AlphaFoldDB" id="E4L961"/>
<dbReference type="eggNOG" id="COG0560">
    <property type="taxonomic scope" value="Bacteria"/>
</dbReference>
<dbReference type="SUPFAM" id="SSF56784">
    <property type="entry name" value="HAD-like"/>
    <property type="match status" value="1"/>
</dbReference>
<dbReference type="Gene3D" id="3.40.50.1000">
    <property type="entry name" value="HAD superfamily/HAD-like"/>
    <property type="match status" value="1"/>
</dbReference>
<sequence length="307" mass="35865">MANIIAVIWDFDKTLLQGYMQDPIFKHYQIDGDTFWEEVNNLPEKYWKTQNVHVNRDTIYLNHFLHYVKSGKFKGLTNEKMRKFGEELEFYPGLPDFFKRTVDEVENNPRYSEYDIKVQHFVVSTGLLEIIKGCNIFPYIKDAWACEFIETTDENGEKTISEIGYTIDNTSKTRALFEINKGVAHMNEKPDNEINVNTKIPEASRKVHFKNMIYIADGPSDIPAFSVIKQFNGSTFAVYPKGNVEAMNQVEQLRREGRVHMYAEADYRENTTTDLWIRQKIKALAEQIRNEEKAKLTKFANPPLKHL</sequence>
<evidence type="ECO:0000313" key="1">
    <source>
        <dbReference type="EMBL" id="EFR42693.1"/>
    </source>
</evidence>
<evidence type="ECO:0008006" key="3">
    <source>
        <dbReference type="Google" id="ProtNLM"/>
    </source>
</evidence>
<accession>E4L961</accession>
<gene>
    <name evidence="1" type="ORF">HMPREF9220_0671</name>
</gene>
<dbReference type="OrthoDB" id="9785423at2"/>
<protein>
    <recommendedName>
        <fullName evidence="3">Haloacid dehalogenase-like hydrolase</fullName>
    </recommendedName>
</protein>
<reference evidence="1 2" key="1">
    <citation type="submission" date="2010-11" db="EMBL/GenBank/DDBJ databases">
        <authorList>
            <person name="Durkin A.S."/>
            <person name="Madupu R."/>
            <person name="Torralba M."/>
            <person name="Gillis M."/>
            <person name="Methe B."/>
            <person name="Sutton G."/>
            <person name="Nelson K.E."/>
        </authorList>
    </citation>
    <scope>NUCLEOTIDE SEQUENCE [LARGE SCALE GENOMIC DNA]</scope>
    <source>
        <strain evidence="1 2">UPII 345-E</strain>
    </source>
</reference>
<dbReference type="InterPro" id="IPR023214">
    <property type="entry name" value="HAD_sf"/>
</dbReference>
<dbReference type="InterPro" id="IPR036412">
    <property type="entry name" value="HAD-like_sf"/>
</dbReference>
<proteinExistence type="predicted"/>